<proteinExistence type="predicted"/>
<feature type="non-terminal residue" evidence="1">
    <location>
        <position position="109"/>
    </location>
</feature>
<evidence type="ECO:0000313" key="1">
    <source>
        <dbReference type="EMBL" id="JAS77905.1"/>
    </source>
</evidence>
<gene>
    <name evidence="1" type="ORF">g.56760</name>
</gene>
<feature type="non-terminal residue" evidence="1">
    <location>
        <position position="1"/>
    </location>
</feature>
<accession>A0A1B6HTD8</accession>
<dbReference type="EMBL" id="GECU01029801">
    <property type="protein sequence ID" value="JAS77905.1"/>
    <property type="molecule type" value="Transcribed_RNA"/>
</dbReference>
<reference evidence="1" key="1">
    <citation type="submission" date="2015-11" db="EMBL/GenBank/DDBJ databases">
        <title>De novo transcriptome assembly of four potential Pierce s Disease insect vectors from Arizona vineyards.</title>
        <authorList>
            <person name="Tassone E.E."/>
        </authorList>
    </citation>
    <scope>NUCLEOTIDE SEQUENCE</scope>
</reference>
<dbReference type="AlphaFoldDB" id="A0A1B6HTD8"/>
<organism evidence="1">
    <name type="scientific">Homalodisca liturata</name>
    <dbReference type="NCBI Taxonomy" id="320908"/>
    <lineage>
        <taxon>Eukaryota</taxon>
        <taxon>Metazoa</taxon>
        <taxon>Ecdysozoa</taxon>
        <taxon>Arthropoda</taxon>
        <taxon>Hexapoda</taxon>
        <taxon>Insecta</taxon>
        <taxon>Pterygota</taxon>
        <taxon>Neoptera</taxon>
        <taxon>Paraneoptera</taxon>
        <taxon>Hemiptera</taxon>
        <taxon>Auchenorrhyncha</taxon>
        <taxon>Membracoidea</taxon>
        <taxon>Cicadellidae</taxon>
        <taxon>Cicadellinae</taxon>
        <taxon>Proconiini</taxon>
        <taxon>Homalodisca</taxon>
    </lineage>
</organism>
<sequence>QSLKLAVCKKHLNRSVDDESDVEVLIADEYIARGMGLIMGSRNHKAIFYIYSRDGSSLLDIHIEIRGPGEDFGSALVTQNGSMDSTEEFSIPIEYRITDEYLRVSYQPK</sequence>
<protein>
    <submittedName>
        <fullName evidence="1">Uncharacterized protein</fullName>
    </submittedName>
</protein>
<name>A0A1B6HTD8_9HEMI</name>